<dbReference type="PANTHER" id="PTHR15549">
    <property type="entry name" value="PAIRED IMMUNOGLOBULIN-LIKE TYPE 2 RECEPTOR"/>
    <property type="match status" value="1"/>
</dbReference>
<comment type="caution">
    <text evidence="10">The sequence shown here is derived from an EMBL/GenBank/DDBJ whole genome shotgun (WGS) entry which is preliminary data.</text>
</comment>
<dbReference type="GO" id="GO:0071944">
    <property type="term" value="C:cell periphery"/>
    <property type="evidence" value="ECO:0007669"/>
    <property type="project" value="UniProtKB-ARBA"/>
</dbReference>
<dbReference type="SMART" id="SM00326">
    <property type="entry name" value="SH3"/>
    <property type="match status" value="1"/>
</dbReference>
<evidence type="ECO:0000256" key="2">
    <source>
        <dbReference type="ARBA" id="ARBA00022443"/>
    </source>
</evidence>
<evidence type="ECO:0000259" key="9">
    <source>
        <dbReference type="PROSITE" id="PS50002"/>
    </source>
</evidence>
<name>A0A9P6Z8L5_9FUNG</name>
<evidence type="ECO:0000256" key="1">
    <source>
        <dbReference type="ARBA" id="ARBA00004167"/>
    </source>
</evidence>
<dbReference type="EMBL" id="JAANIU010000334">
    <property type="protein sequence ID" value="KAG1573051.1"/>
    <property type="molecule type" value="Genomic_DNA"/>
</dbReference>
<sequence>MRRAPTFIDKEARHHPVKRAEPSETSNKKKATSSSIHFANNPTQKITATYPASTKRSTTTKKPTSTKHTTTTTKAASNISSFSSSIPTSLPGATSLISSFTSSTPTASITPAATSSASSAADTSDANPSSGLSGGAIGGIIAAVIIALIGAFAALFFARRKRSKQRAALTSASDPFTVGFSNDHPPMQQQTIQSHPQQYQPQLQPQLQPLAPPPAPAPATDEQPGLGVHAVVATYSPTLSDEIDIQVGDQVQVLVEYDDGWCQGINLSRGHAKGVFPKHCLDYSADSGVKRMSSMRGSPS</sequence>
<keyword evidence="3 8" id="KW-0812">Transmembrane</keyword>
<dbReference type="Proteomes" id="UP000740926">
    <property type="component" value="Unassembled WGS sequence"/>
</dbReference>
<evidence type="ECO:0000256" key="8">
    <source>
        <dbReference type="SAM" id="Phobius"/>
    </source>
</evidence>
<dbReference type="Pfam" id="PF14604">
    <property type="entry name" value="SH3_9"/>
    <property type="match status" value="1"/>
</dbReference>
<organism evidence="10 11">
    <name type="scientific">Rhizopus delemar</name>
    <dbReference type="NCBI Taxonomy" id="936053"/>
    <lineage>
        <taxon>Eukaryota</taxon>
        <taxon>Fungi</taxon>
        <taxon>Fungi incertae sedis</taxon>
        <taxon>Mucoromycota</taxon>
        <taxon>Mucoromycotina</taxon>
        <taxon>Mucoromycetes</taxon>
        <taxon>Mucorales</taxon>
        <taxon>Mucorineae</taxon>
        <taxon>Rhizopodaceae</taxon>
        <taxon>Rhizopus</taxon>
    </lineage>
</organism>
<proteinExistence type="predicted"/>
<reference evidence="10 11" key="1">
    <citation type="journal article" date="2020" name="Microb. Genom.">
        <title>Genetic diversity of clinical and environmental Mucorales isolates obtained from an investigation of mucormycosis cases among solid organ transplant recipients.</title>
        <authorList>
            <person name="Nguyen M.H."/>
            <person name="Kaul D."/>
            <person name="Muto C."/>
            <person name="Cheng S.J."/>
            <person name="Richter R.A."/>
            <person name="Bruno V.M."/>
            <person name="Liu G."/>
            <person name="Beyhan S."/>
            <person name="Sundermann A.J."/>
            <person name="Mounaud S."/>
            <person name="Pasculle A.W."/>
            <person name="Nierman W.C."/>
            <person name="Driscoll E."/>
            <person name="Cumbie R."/>
            <person name="Clancy C.J."/>
            <person name="Dupont C.L."/>
        </authorList>
    </citation>
    <scope>NUCLEOTIDE SEQUENCE [LARGE SCALE GENOMIC DNA]</scope>
    <source>
        <strain evidence="10 11">GL24</strain>
    </source>
</reference>
<accession>A0A9P6Z8L5</accession>
<keyword evidence="2 6" id="KW-0728">SH3 domain</keyword>
<feature type="region of interest" description="Disordered" evidence="7">
    <location>
        <begin position="174"/>
        <end position="222"/>
    </location>
</feature>
<dbReference type="PANTHER" id="PTHR15549:SF30">
    <property type="entry name" value="MID2 DOMAIN-CONTAINING PROTEIN"/>
    <property type="match status" value="1"/>
</dbReference>
<dbReference type="GO" id="GO:0016020">
    <property type="term" value="C:membrane"/>
    <property type="evidence" value="ECO:0007669"/>
    <property type="project" value="UniProtKB-SubCell"/>
</dbReference>
<evidence type="ECO:0000256" key="4">
    <source>
        <dbReference type="ARBA" id="ARBA00022989"/>
    </source>
</evidence>
<evidence type="ECO:0000313" key="10">
    <source>
        <dbReference type="EMBL" id="KAG1573051.1"/>
    </source>
</evidence>
<feature type="compositionally biased region" description="Low complexity" evidence="7">
    <location>
        <begin position="186"/>
        <end position="209"/>
    </location>
</feature>
<dbReference type="Gene3D" id="2.30.30.40">
    <property type="entry name" value="SH3 Domains"/>
    <property type="match status" value="1"/>
</dbReference>
<evidence type="ECO:0000256" key="5">
    <source>
        <dbReference type="ARBA" id="ARBA00023136"/>
    </source>
</evidence>
<feature type="region of interest" description="Disordered" evidence="7">
    <location>
        <begin position="107"/>
        <end position="130"/>
    </location>
</feature>
<feature type="region of interest" description="Disordered" evidence="7">
    <location>
        <begin position="1"/>
        <end position="87"/>
    </location>
</feature>
<evidence type="ECO:0000256" key="7">
    <source>
        <dbReference type="SAM" id="MobiDB-lite"/>
    </source>
</evidence>
<evidence type="ECO:0000256" key="6">
    <source>
        <dbReference type="PROSITE-ProRule" id="PRU00192"/>
    </source>
</evidence>
<feature type="transmembrane region" description="Helical" evidence="8">
    <location>
        <begin position="136"/>
        <end position="158"/>
    </location>
</feature>
<evidence type="ECO:0000256" key="3">
    <source>
        <dbReference type="ARBA" id="ARBA00022692"/>
    </source>
</evidence>
<dbReference type="InterPro" id="IPR036028">
    <property type="entry name" value="SH3-like_dom_sf"/>
</dbReference>
<dbReference type="InterPro" id="IPR051694">
    <property type="entry name" value="Immunoregulatory_rcpt-like"/>
</dbReference>
<keyword evidence="4 8" id="KW-1133">Transmembrane helix</keyword>
<protein>
    <recommendedName>
        <fullName evidence="9">SH3 domain-containing protein</fullName>
    </recommendedName>
</protein>
<feature type="compositionally biased region" description="Low complexity" evidence="7">
    <location>
        <begin position="53"/>
        <end position="87"/>
    </location>
</feature>
<dbReference type="AlphaFoldDB" id="A0A9P6Z8L5"/>
<comment type="subcellular location">
    <subcellularLocation>
        <location evidence="1">Membrane</location>
        <topology evidence="1">Single-pass membrane protein</topology>
    </subcellularLocation>
</comment>
<feature type="compositionally biased region" description="Basic and acidic residues" evidence="7">
    <location>
        <begin position="8"/>
        <end position="22"/>
    </location>
</feature>
<gene>
    <name evidence="10" type="ORF">G6F50_003190</name>
</gene>
<evidence type="ECO:0000313" key="11">
    <source>
        <dbReference type="Proteomes" id="UP000740926"/>
    </source>
</evidence>
<keyword evidence="5 8" id="KW-0472">Membrane</keyword>
<feature type="compositionally biased region" description="Polar residues" evidence="7">
    <location>
        <begin position="32"/>
        <end position="52"/>
    </location>
</feature>
<dbReference type="PROSITE" id="PS50002">
    <property type="entry name" value="SH3"/>
    <property type="match status" value="1"/>
</dbReference>
<keyword evidence="11" id="KW-1185">Reference proteome</keyword>
<dbReference type="SUPFAM" id="SSF50044">
    <property type="entry name" value="SH3-domain"/>
    <property type="match status" value="1"/>
</dbReference>
<feature type="domain" description="SH3" evidence="9">
    <location>
        <begin position="224"/>
        <end position="286"/>
    </location>
</feature>
<dbReference type="InterPro" id="IPR001452">
    <property type="entry name" value="SH3_domain"/>
</dbReference>